<dbReference type="EMBL" id="CM000160">
    <property type="protein sequence ID" value="EDW98152.1"/>
    <property type="molecule type" value="Genomic_DNA"/>
</dbReference>
<proteinExistence type="predicted"/>
<name>B4PNU2_DROYA</name>
<dbReference type="OrthoDB" id="7871751at2759"/>
<evidence type="ECO:0000256" key="1">
    <source>
        <dbReference type="SAM" id="MobiDB-lite"/>
    </source>
</evidence>
<dbReference type="eggNOG" id="ENOG502T9TS">
    <property type="taxonomic scope" value="Eukaryota"/>
</dbReference>
<dbReference type="PhylomeDB" id="B4PNU2"/>
<dbReference type="OMA" id="APARYCH"/>
<dbReference type="KEGG" id="dya:Dyak_GE23945"/>
<organism evidence="2 3">
    <name type="scientific">Drosophila yakuba</name>
    <name type="common">Fruit fly</name>
    <dbReference type="NCBI Taxonomy" id="7245"/>
    <lineage>
        <taxon>Eukaryota</taxon>
        <taxon>Metazoa</taxon>
        <taxon>Ecdysozoa</taxon>
        <taxon>Arthropoda</taxon>
        <taxon>Hexapoda</taxon>
        <taxon>Insecta</taxon>
        <taxon>Pterygota</taxon>
        <taxon>Neoptera</taxon>
        <taxon>Endopterygota</taxon>
        <taxon>Diptera</taxon>
        <taxon>Brachycera</taxon>
        <taxon>Muscomorpha</taxon>
        <taxon>Ephydroidea</taxon>
        <taxon>Drosophilidae</taxon>
        <taxon>Drosophila</taxon>
        <taxon>Sophophora</taxon>
    </lineage>
</organism>
<dbReference type="HOGENOM" id="CLU_687486_0_0_1"/>
<feature type="region of interest" description="Disordered" evidence="1">
    <location>
        <begin position="185"/>
        <end position="210"/>
    </location>
</feature>
<reference evidence="2 3" key="2">
    <citation type="journal article" date="2007" name="PLoS Biol.">
        <title>Principles of genome evolution in the Drosophila melanogaster species group.</title>
        <authorList>
            <person name="Ranz J.M."/>
            <person name="Maurin D."/>
            <person name="Chan Y.S."/>
            <person name="von Grotthuss M."/>
            <person name="Hillier L.W."/>
            <person name="Roote J."/>
            <person name="Ashburner M."/>
            <person name="Bergman C.M."/>
        </authorList>
    </citation>
    <scope>NUCLEOTIDE SEQUENCE [LARGE SCALE GENOMIC DNA]</scope>
    <source>
        <strain evidence="3">Tai18E2 / Tucson 14021-0261.01</strain>
    </source>
</reference>
<accession>B4PNU2</accession>
<gene>
    <name evidence="2" type="primary">Dyak\GE23945</name>
    <name evidence="2" type="synonym">dyak_GLEANR_7687</name>
    <name evidence="2" type="synonym">GE23945</name>
    <name evidence="2" type="ORF">Dyak_GE23945</name>
</gene>
<evidence type="ECO:0000313" key="3">
    <source>
        <dbReference type="Proteomes" id="UP000002282"/>
    </source>
</evidence>
<evidence type="ECO:0000313" key="2">
    <source>
        <dbReference type="EMBL" id="EDW98152.1"/>
    </source>
</evidence>
<feature type="region of interest" description="Disordered" evidence="1">
    <location>
        <begin position="1"/>
        <end position="30"/>
    </location>
</feature>
<keyword evidence="3" id="KW-1185">Reference proteome</keyword>
<reference evidence="2 3" key="1">
    <citation type="journal article" date="2007" name="Nature">
        <title>Evolution of genes and genomes on the Drosophila phylogeny.</title>
        <authorList>
            <consortium name="Drosophila 12 Genomes Consortium"/>
            <person name="Clark A.G."/>
            <person name="Eisen M.B."/>
            <person name="Smith D.R."/>
            <person name="Bergman C.M."/>
            <person name="Oliver B."/>
            <person name="Markow T.A."/>
            <person name="Kaufman T.C."/>
            <person name="Kellis M."/>
            <person name="Gelbart W."/>
            <person name="Iyer V.N."/>
            <person name="Pollard D.A."/>
            <person name="Sackton T.B."/>
            <person name="Larracuente A.M."/>
            <person name="Singh N.D."/>
            <person name="Abad J.P."/>
            <person name="Abt D.N."/>
            <person name="Adryan B."/>
            <person name="Aguade M."/>
            <person name="Akashi H."/>
            <person name="Anderson W.W."/>
            <person name="Aquadro C.F."/>
            <person name="Ardell D.H."/>
            <person name="Arguello R."/>
            <person name="Artieri C.G."/>
            <person name="Barbash D.A."/>
            <person name="Barker D."/>
            <person name="Barsanti P."/>
            <person name="Batterham P."/>
            <person name="Batzoglou S."/>
            <person name="Begun D."/>
            <person name="Bhutkar A."/>
            <person name="Blanco E."/>
            <person name="Bosak S.A."/>
            <person name="Bradley R.K."/>
            <person name="Brand A.D."/>
            <person name="Brent M.R."/>
            <person name="Brooks A.N."/>
            <person name="Brown R.H."/>
            <person name="Butlin R.K."/>
            <person name="Caggese C."/>
            <person name="Calvi B.R."/>
            <person name="Bernardo de Carvalho A."/>
            <person name="Caspi A."/>
            <person name="Castrezana S."/>
            <person name="Celniker S.E."/>
            <person name="Chang J.L."/>
            <person name="Chapple C."/>
            <person name="Chatterji S."/>
            <person name="Chinwalla A."/>
            <person name="Civetta A."/>
            <person name="Clifton S.W."/>
            <person name="Comeron J.M."/>
            <person name="Costello J.C."/>
            <person name="Coyne J.A."/>
            <person name="Daub J."/>
            <person name="David R.G."/>
            <person name="Delcher A.L."/>
            <person name="Delehaunty K."/>
            <person name="Do C.B."/>
            <person name="Ebling H."/>
            <person name="Edwards K."/>
            <person name="Eickbush T."/>
            <person name="Evans J.D."/>
            <person name="Filipski A."/>
            <person name="Findeiss S."/>
            <person name="Freyhult E."/>
            <person name="Fulton L."/>
            <person name="Fulton R."/>
            <person name="Garcia A.C."/>
            <person name="Gardiner A."/>
            <person name="Garfield D.A."/>
            <person name="Garvin B.E."/>
            <person name="Gibson G."/>
            <person name="Gilbert D."/>
            <person name="Gnerre S."/>
            <person name="Godfrey J."/>
            <person name="Good R."/>
            <person name="Gotea V."/>
            <person name="Gravely B."/>
            <person name="Greenberg A.J."/>
            <person name="Griffiths-Jones S."/>
            <person name="Gross S."/>
            <person name="Guigo R."/>
            <person name="Gustafson E.A."/>
            <person name="Haerty W."/>
            <person name="Hahn M.W."/>
            <person name="Halligan D.L."/>
            <person name="Halpern A.L."/>
            <person name="Halter G.M."/>
            <person name="Han M.V."/>
            <person name="Heger A."/>
            <person name="Hillier L."/>
            <person name="Hinrichs A.S."/>
            <person name="Holmes I."/>
            <person name="Hoskins R.A."/>
            <person name="Hubisz M.J."/>
            <person name="Hultmark D."/>
            <person name="Huntley M.A."/>
            <person name="Jaffe D.B."/>
            <person name="Jagadeeshan S."/>
            <person name="Jeck W.R."/>
            <person name="Johnson J."/>
            <person name="Jones C.D."/>
            <person name="Jordan W.C."/>
            <person name="Karpen G.H."/>
            <person name="Kataoka E."/>
            <person name="Keightley P.D."/>
            <person name="Kheradpour P."/>
            <person name="Kirkness E.F."/>
            <person name="Koerich L.B."/>
            <person name="Kristiansen K."/>
            <person name="Kudrna D."/>
            <person name="Kulathinal R.J."/>
            <person name="Kumar S."/>
            <person name="Kwok R."/>
            <person name="Lander E."/>
            <person name="Langley C.H."/>
            <person name="Lapoint R."/>
            <person name="Lazzaro B.P."/>
            <person name="Lee S.J."/>
            <person name="Levesque L."/>
            <person name="Li R."/>
            <person name="Lin C.F."/>
            <person name="Lin M.F."/>
            <person name="Lindblad-Toh K."/>
            <person name="Llopart A."/>
            <person name="Long M."/>
            <person name="Low L."/>
            <person name="Lozovsky E."/>
            <person name="Lu J."/>
            <person name="Luo M."/>
            <person name="Machado C.A."/>
            <person name="Makalowski W."/>
            <person name="Marzo M."/>
            <person name="Matsuda M."/>
            <person name="Matzkin L."/>
            <person name="McAllister B."/>
            <person name="McBride C.S."/>
            <person name="McKernan B."/>
            <person name="McKernan K."/>
            <person name="Mendez-Lago M."/>
            <person name="Minx P."/>
            <person name="Mollenhauer M.U."/>
            <person name="Montooth K."/>
            <person name="Mount S.M."/>
            <person name="Mu X."/>
            <person name="Myers E."/>
            <person name="Negre B."/>
            <person name="Newfeld S."/>
            <person name="Nielsen R."/>
            <person name="Noor M.A."/>
            <person name="O'Grady P."/>
            <person name="Pachter L."/>
            <person name="Papaceit M."/>
            <person name="Parisi M.J."/>
            <person name="Parisi M."/>
            <person name="Parts L."/>
            <person name="Pedersen J.S."/>
            <person name="Pesole G."/>
            <person name="Phillippy A.M."/>
            <person name="Ponting C.P."/>
            <person name="Pop M."/>
            <person name="Porcelli D."/>
            <person name="Powell J.R."/>
            <person name="Prohaska S."/>
            <person name="Pruitt K."/>
            <person name="Puig M."/>
            <person name="Quesneville H."/>
            <person name="Ram K.R."/>
            <person name="Rand D."/>
            <person name="Rasmussen M.D."/>
            <person name="Reed L.K."/>
            <person name="Reenan R."/>
            <person name="Reily A."/>
            <person name="Remington K.A."/>
            <person name="Rieger T.T."/>
            <person name="Ritchie M.G."/>
            <person name="Robin C."/>
            <person name="Rogers Y.H."/>
            <person name="Rohde C."/>
            <person name="Rozas J."/>
            <person name="Rubenfield M.J."/>
            <person name="Ruiz A."/>
            <person name="Russo S."/>
            <person name="Salzberg S.L."/>
            <person name="Sanchez-Gracia A."/>
            <person name="Saranga D.J."/>
            <person name="Sato H."/>
            <person name="Schaeffer S.W."/>
            <person name="Schatz M.C."/>
            <person name="Schlenke T."/>
            <person name="Schwartz R."/>
            <person name="Segarra C."/>
            <person name="Singh R.S."/>
            <person name="Sirot L."/>
            <person name="Sirota M."/>
            <person name="Sisneros N.B."/>
            <person name="Smith C.D."/>
            <person name="Smith T.F."/>
            <person name="Spieth J."/>
            <person name="Stage D.E."/>
            <person name="Stark A."/>
            <person name="Stephan W."/>
            <person name="Strausberg R.L."/>
            <person name="Strempel S."/>
            <person name="Sturgill D."/>
            <person name="Sutton G."/>
            <person name="Sutton G.G."/>
            <person name="Tao W."/>
            <person name="Teichmann S."/>
            <person name="Tobari Y.N."/>
            <person name="Tomimura Y."/>
            <person name="Tsolas J.M."/>
            <person name="Valente V.L."/>
            <person name="Venter E."/>
            <person name="Venter J.C."/>
            <person name="Vicario S."/>
            <person name="Vieira F.G."/>
            <person name="Vilella A.J."/>
            <person name="Villasante A."/>
            <person name="Walenz B."/>
            <person name="Wang J."/>
            <person name="Wasserman M."/>
            <person name="Watts T."/>
            <person name="Wilson D."/>
            <person name="Wilson R.K."/>
            <person name="Wing R.A."/>
            <person name="Wolfner M.F."/>
            <person name="Wong A."/>
            <person name="Wong G.K."/>
            <person name="Wu C.I."/>
            <person name="Wu G."/>
            <person name="Yamamoto D."/>
            <person name="Yang H.P."/>
            <person name="Yang S.P."/>
            <person name="Yorke J.A."/>
            <person name="Yoshida K."/>
            <person name="Zdobnov E."/>
            <person name="Zhang P."/>
            <person name="Zhang Y."/>
            <person name="Zimin A.V."/>
            <person name="Baldwin J."/>
            <person name="Abdouelleil A."/>
            <person name="Abdulkadir J."/>
            <person name="Abebe A."/>
            <person name="Abera B."/>
            <person name="Abreu J."/>
            <person name="Acer S.C."/>
            <person name="Aftuck L."/>
            <person name="Alexander A."/>
            <person name="An P."/>
            <person name="Anderson E."/>
            <person name="Anderson S."/>
            <person name="Arachi H."/>
            <person name="Azer M."/>
            <person name="Bachantsang P."/>
            <person name="Barry A."/>
            <person name="Bayul T."/>
            <person name="Berlin A."/>
            <person name="Bessette D."/>
            <person name="Bloom T."/>
            <person name="Blye J."/>
            <person name="Boguslavskiy L."/>
            <person name="Bonnet C."/>
            <person name="Boukhgalter B."/>
            <person name="Bourzgui I."/>
            <person name="Brown A."/>
            <person name="Cahill P."/>
            <person name="Channer S."/>
            <person name="Cheshatsang Y."/>
            <person name="Chuda L."/>
            <person name="Citroen M."/>
            <person name="Collymore A."/>
            <person name="Cooke P."/>
            <person name="Costello M."/>
            <person name="D'Aco K."/>
            <person name="Daza R."/>
            <person name="De Haan G."/>
            <person name="DeGray S."/>
            <person name="DeMaso C."/>
            <person name="Dhargay N."/>
            <person name="Dooley K."/>
            <person name="Dooley E."/>
            <person name="Doricent M."/>
            <person name="Dorje P."/>
            <person name="Dorjee K."/>
            <person name="Dupes A."/>
            <person name="Elong R."/>
            <person name="Falk J."/>
            <person name="Farina A."/>
            <person name="Faro S."/>
            <person name="Ferguson D."/>
            <person name="Fisher S."/>
            <person name="Foley C.D."/>
            <person name="Franke A."/>
            <person name="Friedrich D."/>
            <person name="Gadbois L."/>
            <person name="Gearin G."/>
            <person name="Gearin C.R."/>
            <person name="Giannoukos G."/>
            <person name="Goode T."/>
            <person name="Graham J."/>
            <person name="Grandbois E."/>
            <person name="Grewal S."/>
            <person name="Gyaltsen K."/>
            <person name="Hafez N."/>
            <person name="Hagos B."/>
            <person name="Hall J."/>
            <person name="Henson C."/>
            <person name="Hollinger A."/>
            <person name="Honan T."/>
            <person name="Huard M.D."/>
            <person name="Hughes L."/>
            <person name="Hurhula B."/>
            <person name="Husby M.E."/>
            <person name="Kamat A."/>
            <person name="Kanga B."/>
            <person name="Kashin S."/>
            <person name="Khazanovich D."/>
            <person name="Kisner P."/>
            <person name="Lance K."/>
            <person name="Lara M."/>
            <person name="Lee W."/>
            <person name="Lennon N."/>
            <person name="Letendre F."/>
            <person name="LeVine R."/>
            <person name="Lipovsky A."/>
            <person name="Liu X."/>
            <person name="Liu J."/>
            <person name="Liu S."/>
            <person name="Lokyitsang T."/>
            <person name="Lokyitsang Y."/>
            <person name="Lubonja R."/>
            <person name="Lui A."/>
            <person name="MacDonald P."/>
            <person name="Magnisalis V."/>
            <person name="Maru K."/>
            <person name="Matthews C."/>
            <person name="McCusker W."/>
            <person name="McDonough S."/>
            <person name="Mehta T."/>
            <person name="Meldrim J."/>
            <person name="Meneus L."/>
            <person name="Mihai O."/>
            <person name="Mihalev A."/>
            <person name="Mihova T."/>
            <person name="Mittelman R."/>
            <person name="Mlenga V."/>
            <person name="Montmayeur A."/>
            <person name="Mulrain L."/>
            <person name="Navidi A."/>
            <person name="Naylor J."/>
            <person name="Negash T."/>
            <person name="Nguyen T."/>
            <person name="Nguyen N."/>
            <person name="Nicol R."/>
            <person name="Norbu C."/>
            <person name="Norbu N."/>
            <person name="Novod N."/>
            <person name="O'Neill B."/>
            <person name="Osman S."/>
            <person name="Markiewicz E."/>
            <person name="Oyono O.L."/>
            <person name="Patti C."/>
            <person name="Phunkhang P."/>
            <person name="Pierre F."/>
            <person name="Priest M."/>
            <person name="Raghuraman S."/>
            <person name="Rege F."/>
            <person name="Reyes R."/>
            <person name="Rise C."/>
            <person name="Rogov P."/>
            <person name="Ross K."/>
            <person name="Ryan E."/>
            <person name="Settipalli S."/>
            <person name="Shea T."/>
            <person name="Sherpa N."/>
            <person name="Shi L."/>
            <person name="Shih D."/>
            <person name="Sparrow T."/>
            <person name="Spaulding J."/>
            <person name="Stalker J."/>
            <person name="Stange-Thomann N."/>
            <person name="Stavropoulos S."/>
            <person name="Stone C."/>
            <person name="Strader C."/>
            <person name="Tesfaye S."/>
            <person name="Thomson T."/>
            <person name="Thoulutsang Y."/>
            <person name="Thoulutsang D."/>
            <person name="Topham K."/>
            <person name="Topping I."/>
            <person name="Tsamla T."/>
            <person name="Vassiliev H."/>
            <person name="Vo A."/>
            <person name="Wangchuk T."/>
            <person name="Wangdi T."/>
            <person name="Weiand M."/>
            <person name="Wilkinson J."/>
            <person name="Wilson A."/>
            <person name="Yadav S."/>
            <person name="Young G."/>
            <person name="Yu Q."/>
            <person name="Zembek L."/>
            <person name="Zhong D."/>
            <person name="Zimmer A."/>
            <person name="Zwirko Z."/>
            <person name="Jaffe D.B."/>
            <person name="Alvarez P."/>
            <person name="Brockman W."/>
            <person name="Butler J."/>
            <person name="Chin C."/>
            <person name="Gnerre S."/>
            <person name="Grabherr M."/>
            <person name="Kleber M."/>
            <person name="Mauceli E."/>
            <person name="MacCallum I."/>
        </authorList>
    </citation>
    <scope>NUCLEOTIDE SEQUENCE [LARGE SCALE GENOMIC DNA]</scope>
    <source>
        <strain evidence="3">Tai18E2 / Tucson 14021-0261.01</strain>
    </source>
</reference>
<protein>
    <submittedName>
        <fullName evidence="2">Uncharacterized protein</fullName>
    </submittedName>
</protein>
<dbReference type="Proteomes" id="UP000002282">
    <property type="component" value="Chromosome 3R"/>
</dbReference>
<dbReference type="AlphaFoldDB" id="B4PNU2"/>
<sequence length="401" mass="44315">MKEKKKSRRDPTTTLEQPELSGVVNAEGVQQNVDVQSSGEDDHAAPFILVDCAQYTARSDLEAILSQVEKERMEKVQADIENNYFPMLEDMEPPAELDMPINLSSQALTKLKDAEDERRFKEDLESLRLVAVEEEQLDTSISLSNTTNPQFKSLSDMTIEDGQLLLRTMASMGQMRCKLEQLKNVHEKSGSSESAPQVKGTTLIPPPGLRRQGTFEIKRKKDQQLGHPEVSTNPAVGQKVNLPSACKGEKGEKVISEADKIFSQIGDLLVKLQLQHEGSKVLDKGSSYAYMVTIKPDEGASNCSVYAITKLKSHEVKEAHVENLKSLHTPLINISSPGDGVPKEPSQLSTNTQYIDGSSIGPMPLLGAPASRIKPPILRKRSCSYLRAPNPVRYCHGRKKN</sequence>